<dbReference type="EMBL" id="JAENIL010000038">
    <property type="protein sequence ID" value="MBK1878953.1"/>
    <property type="molecule type" value="Genomic_DNA"/>
</dbReference>
<name>A0A934RZ15_9BACT</name>
<evidence type="ECO:0000313" key="5">
    <source>
        <dbReference type="Proteomes" id="UP000617628"/>
    </source>
</evidence>
<sequence length="320" mass="35486">MKYFTCLLSLFLATHTLEANWESVQSEGEPVARHEAAFIEFEGKFYLLGGRGIRPVSIYSPEDNSWKQGTPPPVEVHHFQPVVWEDRILLICAFTGKWPKETPLDKVLAYVPATDSWEWSHEIPADRRRAAAGVVHIGDKIYIAGGIINGHIDGHVDWFDEYDPSTGTWSSLPNAPHKRDHFQAAFLDGKLYSAGGRLSSTAPNEGFLHVIPEVDVYDFQSKTWSVLDKPLPTPRAGSFTLALHPDIIVAGGESASQVEAHAEVEAYNTQTDTWSSLPDLIQGRHGTGMFLFGDHLYTCSGCGNRGGNPELTTMERLKVK</sequence>
<evidence type="ECO:0000259" key="3">
    <source>
        <dbReference type="Pfam" id="PF24981"/>
    </source>
</evidence>
<dbReference type="SMART" id="SM00612">
    <property type="entry name" value="Kelch"/>
    <property type="match status" value="3"/>
</dbReference>
<reference evidence="4" key="1">
    <citation type="submission" date="2021-01" db="EMBL/GenBank/DDBJ databases">
        <title>Modified the classification status of verrucomicrobia.</title>
        <authorList>
            <person name="Feng X."/>
        </authorList>
    </citation>
    <scope>NUCLEOTIDE SEQUENCE</scope>
    <source>
        <strain evidence="4">KCTC 13126</strain>
    </source>
</reference>
<keyword evidence="5" id="KW-1185">Reference proteome</keyword>
<dbReference type="InterPro" id="IPR006652">
    <property type="entry name" value="Kelch_1"/>
</dbReference>
<dbReference type="RefSeq" id="WP_200357167.1">
    <property type="nucleotide sequence ID" value="NZ_JAENIL010000038.1"/>
</dbReference>
<accession>A0A934RZ15</accession>
<keyword evidence="1" id="KW-0880">Kelch repeat</keyword>
<dbReference type="Proteomes" id="UP000617628">
    <property type="component" value="Unassembled WGS sequence"/>
</dbReference>
<comment type="caution">
    <text evidence="4">The sequence shown here is derived from an EMBL/GenBank/DDBJ whole genome shotgun (WGS) entry which is preliminary data.</text>
</comment>
<evidence type="ECO:0000256" key="2">
    <source>
        <dbReference type="ARBA" id="ARBA00022737"/>
    </source>
</evidence>
<protein>
    <recommendedName>
        <fullName evidence="3">Attractin/MKLN-like beta-propeller domain-containing protein</fullName>
    </recommendedName>
</protein>
<proteinExistence type="predicted"/>
<dbReference type="InterPro" id="IPR015915">
    <property type="entry name" value="Kelch-typ_b-propeller"/>
</dbReference>
<keyword evidence="2" id="KW-0677">Repeat</keyword>
<dbReference type="PANTHER" id="PTHR46344">
    <property type="entry name" value="OS02G0202900 PROTEIN"/>
    <property type="match status" value="1"/>
</dbReference>
<evidence type="ECO:0000313" key="4">
    <source>
        <dbReference type="EMBL" id="MBK1878953.1"/>
    </source>
</evidence>
<dbReference type="Pfam" id="PF24981">
    <property type="entry name" value="Beta-prop_ATRN-LZTR1"/>
    <property type="match status" value="1"/>
</dbReference>
<dbReference type="SUPFAM" id="SSF117281">
    <property type="entry name" value="Kelch motif"/>
    <property type="match status" value="1"/>
</dbReference>
<dbReference type="InterPro" id="IPR056737">
    <property type="entry name" value="Beta-prop_ATRN-MKLN-like"/>
</dbReference>
<evidence type="ECO:0000256" key="1">
    <source>
        <dbReference type="ARBA" id="ARBA00022441"/>
    </source>
</evidence>
<dbReference type="AlphaFoldDB" id="A0A934RZ15"/>
<gene>
    <name evidence="4" type="ORF">JIN87_18865</name>
</gene>
<feature type="domain" description="Attractin/MKLN-like beta-propeller" evidence="3">
    <location>
        <begin position="15"/>
        <end position="252"/>
    </location>
</feature>
<organism evidence="4 5">
    <name type="scientific">Pelagicoccus mobilis</name>
    <dbReference type="NCBI Taxonomy" id="415221"/>
    <lineage>
        <taxon>Bacteria</taxon>
        <taxon>Pseudomonadati</taxon>
        <taxon>Verrucomicrobiota</taxon>
        <taxon>Opitutia</taxon>
        <taxon>Puniceicoccales</taxon>
        <taxon>Pelagicoccaceae</taxon>
        <taxon>Pelagicoccus</taxon>
    </lineage>
</organism>
<dbReference type="Gene3D" id="2.120.10.80">
    <property type="entry name" value="Kelch-type beta propeller"/>
    <property type="match status" value="2"/>
</dbReference>
<dbReference type="PANTHER" id="PTHR46344:SF27">
    <property type="entry name" value="KELCH REPEAT SUPERFAMILY PROTEIN"/>
    <property type="match status" value="1"/>
</dbReference>